<comment type="caution">
    <text evidence="10">The sequence shown here is derived from an EMBL/GenBank/DDBJ whole genome shotgun (WGS) entry which is preliminary data.</text>
</comment>
<keyword evidence="3" id="KW-0677">Repeat</keyword>
<organism evidence="10 11">
    <name type="scientific">Agrocybe chaxingu</name>
    <dbReference type="NCBI Taxonomy" id="84603"/>
    <lineage>
        <taxon>Eukaryota</taxon>
        <taxon>Fungi</taxon>
        <taxon>Dikarya</taxon>
        <taxon>Basidiomycota</taxon>
        <taxon>Agaricomycotina</taxon>
        <taxon>Agaricomycetes</taxon>
        <taxon>Agaricomycetidae</taxon>
        <taxon>Agaricales</taxon>
        <taxon>Agaricineae</taxon>
        <taxon>Strophariaceae</taxon>
        <taxon>Agrocybe</taxon>
    </lineage>
</organism>
<keyword evidence="4 7" id="KW-0863">Zinc-finger</keyword>
<dbReference type="InterPro" id="IPR013087">
    <property type="entry name" value="Znf_C2H2_type"/>
</dbReference>
<dbReference type="GO" id="GO:0008270">
    <property type="term" value="F:zinc ion binding"/>
    <property type="evidence" value="ECO:0007669"/>
    <property type="project" value="UniProtKB-KW"/>
</dbReference>
<evidence type="ECO:0000256" key="8">
    <source>
        <dbReference type="SAM" id="MobiDB-lite"/>
    </source>
</evidence>
<accession>A0A9W8K4V1</accession>
<evidence type="ECO:0000313" key="11">
    <source>
        <dbReference type="Proteomes" id="UP001148786"/>
    </source>
</evidence>
<proteinExistence type="predicted"/>
<evidence type="ECO:0000256" key="6">
    <source>
        <dbReference type="ARBA" id="ARBA00023242"/>
    </source>
</evidence>
<dbReference type="PROSITE" id="PS50157">
    <property type="entry name" value="ZINC_FINGER_C2H2_2"/>
    <property type="match status" value="1"/>
</dbReference>
<dbReference type="EMBL" id="JANKHO010000203">
    <property type="protein sequence ID" value="KAJ3513353.1"/>
    <property type="molecule type" value="Genomic_DNA"/>
</dbReference>
<dbReference type="AlphaFoldDB" id="A0A9W8K4V1"/>
<evidence type="ECO:0000256" key="2">
    <source>
        <dbReference type="ARBA" id="ARBA00022723"/>
    </source>
</evidence>
<dbReference type="SUPFAM" id="SSF57667">
    <property type="entry name" value="beta-beta-alpha zinc fingers"/>
    <property type="match status" value="1"/>
</dbReference>
<dbReference type="Gene3D" id="3.30.160.60">
    <property type="entry name" value="Classic Zinc Finger"/>
    <property type="match status" value="1"/>
</dbReference>
<dbReference type="PANTHER" id="PTHR24394">
    <property type="entry name" value="ZINC FINGER PROTEIN"/>
    <property type="match status" value="1"/>
</dbReference>
<dbReference type="FunFam" id="3.30.160.60:FF:000065">
    <property type="entry name" value="B-cell CLL/lymphoma 6, member B"/>
    <property type="match status" value="1"/>
</dbReference>
<evidence type="ECO:0000259" key="9">
    <source>
        <dbReference type="PROSITE" id="PS50157"/>
    </source>
</evidence>
<evidence type="ECO:0000256" key="3">
    <source>
        <dbReference type="ARBA" id="ARBA00022737"/>
    </source>
</evidence>
<feature type="compositionally biased region" description="Low complexity" evidence="8">
    <location>
        <begin position="184"/>
        <end position="201"/>
    </location>
</feature>
<feature type="domain" description="C2H2-type" evidence="9">
    <location>
        <begin position="23"/>
        <end position="50"/>
    </location>
</feature>
<evidence type="ECO:0000256" key="5">
    <source>
        <dbReference type="ARBA" id="ARBA00022833"/>
    </source>
</evidence>
<sequence>MSGLKVKTDPVDNVRRDAKDGAYHCPQCDTPFTRRSNLRRHFQIHTRNAVQKCDTCDEEFSSKQELQTHASTCYQPMGWSPTTDRSLRPNDGSFVHDIFPDSAGALSLTSRPTNNVPYGQDYLSSSALFTSFDSPDARYQGNYHALDMAMTPLSSGTIVPPSSPLSSFDGNPASHNAFSHRRPSTSSSLSSSSASSSPLSYTHSIGHPHATCYNGFMPNDSRQPHMGNWNGSAPLTPITPVEEPVYTRQQVKDMIDVVSECLIDTMENVITRSQPSPGGPMHFQSASGQLVHSIRDADFRQTVISEAVPRVFYKIHTRGLNDQKH</sequence>
<feature type="compositionally biased region" description="Polar residues" evidence="8">
    <location>
        <begin position="164"/>
        <end position="177"/>
    </location>
</feature>
<evidence type="ECO:0000313" key="10">
    <source>
        <dbReference type="EMBL" id="KAJ3513353.1"/>
    </source>
</evidence>
<keyword evidence="6" id="KW-0539">Nucleus</keyword>
<evidence type="ECO:0000256" key="4">
    <source>
        <dbReference type="ARBA" id="ARBA00022771"/>
    </source>
</evidence>
<evidence type="ECO:0000256" key="1">
    <source>
        <dbReference type="ARBA" id="ARBA00004123"/>
    </source>
</evidence>
<protein>
    <recommendedName>
        <fullName evidence="9">C2H2-type domain-containing protein</fullName>
    </recommendedName>
</protein>
<gene>
    <name evidence="10" type="ORF">NLJ89_g2997</name>
</gene>
<keyword evidence="2" id="KW-0479">Metal-binding</keyword>
<dbReference type="Pfam" id="PF00096">
    <property type="entry name" value="zf-C2H2"/>
    <property type="match status" value="1"/>
</dbReference>
<dbReference type="SMART" id="SM00355">
    <property type="entry name" value="ZnF_C2H2"/>
    <property type="match status" value="2"/>
</dbReference>
<keyword evidence="5" id="KW-0862">Zinc</keyword>
<feature type="region of interest" description="Disordered" evidence="8">
    <location>
        <begin position="157"/>
        <end position="201"/>
    </location>
</feature>
<dbReference type="GO" id="GO:0000981">
    <property type="term" value="F:DNA-binding transcription factor activity, RNA polymerase II-specific"/>
    <property type="evidence" value="ECO:0007669"/>
    <property type="project" value="TreeGrafter"/>
</dbReference>
<evidence type="ECO:0000256" key="7">
    <source>
        <dbReference type="PROSITE-ProRule" id="PRU00042"/>
    </source>
</evidence>
<dbReference type="InterPro" id="IPR036236">
    <property type="entry name" value="Znf_C2H2_sf"/>
</dbReference>
<dbReference type="GO" id="GO:0005634">
    <property type="term" value="C:nucleus"/>
    <property type="evidence" value="ECO:0007669"/>
    <property type="project" value="UniProtKB-SubCell"/>
</dbReference>
<comment type="subcellular location">
    <subcellularLocation>
        <location evidence="1">Nucleus</location>
    </subcellularLocation>
</comment>
<name>A0A9W8K4V1_9AGAR</name>
<dbReference type="Proteomes" id="UP001148786">
    <property type="component" value="Unassembled WGS sequence"/>
</dbReference>
<reference evidence="10" key="1">
    <citation type="submission" date="2022-07" db="EMBL/GenBank/DDBJ databases">
        <title>Genome Sequence of Agrocybe chaxingu.</title>
        <authorList>
            <person name="Buettner E."/>
        </authorList>
    </citation>
    <scope>NUCLEOTIDE SEQUENCE</scope>
    <source>
        <strain evidence="10">MP-N11</strain>
    </source>
</reference>
<dbReference type="PROSITE" id="PS00028">
    <property type="entry name" value="ZINC_FINGER_C2H2_1"/>
    <property type="match status" value="1"/>
</dbReference>
<dbReference type="PANTHER" id="PTHR24394:SF29">
    <property type="entry name" value="MYONEURIN"/>
    <property type="match status" value="1"/>
</dbReference>
<keyword evidence="11" id="KW-1185">Reference proteome</keyword>
<dbReference type="OrthoDB" id="654211at2759"/>